<keyword evidence="2" id="KW-0472">Membrane</keyword>
<evidence type="ECO:0000313" key="5">
    <source>
        <dbReference type="Proteomes" id="UP000694392"/>
    </source>
</evidence>
<dbReference type="GO" id="GO:0005886">
    <property type="term" value="C:plasma membrane"/>
    <property type="evidence" value="ECO:0007669"/>
    <property type="project" value="InterPro"/>
</dbReference>
<keyword evidence="2" id="KW-0812">Transmembrane</keyword>
<reference evidence="4" key="2">
    <citation type="submission" date="2025-09" db="UniProtKB">
        <authorList>
            <consortium name="Ensembl"/>
        </authorList>
    </citation>
    <scope>IDENTIFICATION</scope>
</reference>
<dbReference type="Gene3D" id="3.10.100.10">
    <property type="entry name" value="Mannose-Binding Protein A, subunit A"/>
    <property type="match status" value="1"/>
</dbReference>
<dbReference type="SUPFAM" id="SSF56436">
    <property type="entry name" value="C-type lectin-like"/>
    <property type="match status" value="1"/>
</dbReference>
<dbReference type="InterPro" id="IPR016187">
    <property type="entry name" value="CTDL_fold"/>
</dbReference>
<keyword evidence="5" id="KW-1185">Reference proteome</keyword>
<organism evidence="4 5">
    <name type="scientific">Sphenodon punctatus</name>
    <name type="common">Tuatara</name>
    <name type="synonym">Hatteria punctata</name>
    <dbReference type="NCBI Taxonomy" id="8508"/>
    <lineage>
        <taxon>Eukaryota</taxon>
        <taxon>Metazoa</taxon>
        <taxon>Chordata</taxon>
        <taxon>Craniata</taxon>
        <taxon>Vertebrata</taxon>
        <taxon>Euteleostomi</taxon>
        <taxon>Lepidosauria</taxon>
        <taxon>Sphenodontia</taxon>
        <taxon>Sphenodontidae</taxon>
        <taxon>Sphenodon</taxon>
    </lineage>
</organism>
<dbReference type="PANTHER" id="PTHR15028">
    <property type="entry name" value="CD72-RELATED"/>
    <property type="match status" value="1"/>
</dbReference>
<feature type="domain" description="C-type lectin" evidence="3">
    <location>
        <begin position="200"/>
        <end position="305"/>
    </location>
</feature>
<dbReference type="OMA" id="CEKSPKL"/>
<sequence length="314" mass="35282">VCSCWIISAVPRTNPPCPVLSPPGVDDGELTYENVQEAQARVSRNRSSTEPGAEPVADRRLQIAALVLLGACLFLLASAIGLGVRDRQVSQQLQQATQAHAAESSSLARSISTKEESLQRAETQLESAGQELNRTQGALQECREAENRTWGQLQQKEEELERTQSELERAEKEKGDIQAELQKALSCEQRGCCPTGWELYRWKCLFVSAERKNWQESKEACERKSSQLAIAKSWGPVLPSFLQGGDVSYWFGLRAEWRLQHRSWRWIDNTSYTGTMDIWWNDCGKVTQEKVISAKCYTVSRYICEKPASPSPSP</sequence>
<dbReference type="PANTHER" id="PTHR15028:SF6">
    <property type="entry name" value="B-CELL DIFFERENTIATION ANTIGEN CD72"/>
    <property type="match status" value="1"/>
</dbReference>
<evidence type="ECO:0000256" key="1">
    <source>
        <dbReference type="SAM" id="MobiDB-lite"/>
    </source>
</evidence>
<evidence type="ECO:0000259" key="3">
    <source>
        <dbReference type="PROSITE" id="PS50041"/>
    </source>
</evidence>
<keyword evidence="2" id="KW-1133">Transmembrane helix</keyword>
<dbReference type="InterPro" id="IPR039689">
    <property type="entry name" value="CD72"/>
</dbReference>
<feature type="compositionally biased region" description="Basic and acidic residues" evidence="1">
    <location>
        <begin position="155"/>
        <end position="174"/>
    </location>
</feature>
<evidence type="ECO:0000313" key="4">
    <source>
        <dbReference type="Ensembl" id="ENSSPUP00000019545.1"/>
    </source>
</evidence>
<proteinExistence type="predicted"/>
<dbReference type="SMART" id="SM00034">
    <property type="entry name" value="CLECT"/>
    <property type="match status" value="1"/>
</dbReference>
<dbReference type="AlphaFoldDB" id="A0A8D0HHX4"/>
<dbReference type="PROSITE" id="PS50041">
    <property type="entry name" value="C_TYPE_LECTIN_2"/>
    <property type="match status" value="1"/>
</dbReference>
<dbReference type="Pfam" id="PF00059">
    <property type="entry name" value="Lectin_C"/>
    <property type="match status" value="1"/>
</dbReference>
<reference evidence="4" key="1">
    <citation type="submission" date="2025-08" db="UniProtKB">
        <authorList>
            <consortium name="Ensembl"/>
        </authorList>
    </citation>
    <scope>IDENTIFICATION</scope>
</reference>
<dbReference type="InterPro" id="IPR016186">
    <property type="entry name" value="C-type_lectin-like/link_sf"/>
</dbReference>
<feature type="transmembrane region" description="Helical" evidence="2">
    <location>
        <begin position="63"/>
        <end position="84"/>
    </location>
</feature>
<dbReference type="Proteomes" id="UP000694392">
    <property type="component" value="Unplaced"/>
</dbReference>
<dbReference type="GeneTree" id="ENSGT00390000003668"/>
<feature type="region of interest" description="Disordered" evidence="1">
    <location>
        <begin position="149"/>
        <end position="174"/>
    </location>
</feature>
<dbReference type="Ensembl" id="ENSSPUT00000020822.1">
    <property type="protein sequence ID" value="ENSSPUP00000019545.1"/>
    <property type="gene ID" value="ENSSPUG00000015055.1"/>
</dbReference>
<accession>A0A8D0HHX4</accession>
<protein>
    <recommendedName>
        <fullName evidence="3">C-type lectin domain-containing protein</fullName>
    </recommendedName>
</protein>
<dbReference type="InterPro" id="IPR001304">
    <property type="entry name" value="C-type_lectin-like"/>
</dbReference>
<evidence type="ECO:0000256" key="2">
    <source>
        <dbReference type="SAM" id="Phobius"/>
    </source>
</evidence>
<name>A0A8D0HHX4_SPHPU</name>
<dbReference type="GO" id="GO:0004888">
    <property type="term" value="F:transmembrane signaling receptor activity"/>
    <property type="evidence" value="ECO:0007669"/>
    <property type="project" value="InterPro"/>
</dbReference>